<dbReference type="AlphaFoldDB" id="A0A8E2DVW4"/>
<evidence type="ECO:0000313" key="2">
    <source>
        <dbReference type="EMBL" id="OCK72726.1"/>
    </source>
</evidence>
<dbReference type="EMBL" id="KV746963">
    <property type="protein sequence ID" value="OCK72726.1"/>
    <property type="molecule type" value="Genomic_DNA"/>
</dbReference>
<dbReference type="Proteomes" id="UP000250266">
    <property type="component" value="Unassembled WGS sequence"/>
</dbReference>
<evidence type="ECO:0000313" key="3">
    <source>
        <dbReference type="Proteomes" id="UP000250266"/>
    </source>
</evidence>
<evidence type="ECO:0000256" key="1">
    <source>
        <dbReference type="SAM" id="SignalP"/>
    </source>
</evidence>
<feature type="signal peptide" evidence="1">
    <location>
        <begin position="1"/>
        <end position="20"/>
    </location>
</feature>
<accession>A0A8E2DVW4</accession>
<proteinExistence type="predicted"/>
<keyword evidence="1" id="KW-0732">Signal</keyword>
<gene>
    <name evidence="2" type="ORF">K432DRAFT_411836</name>
</gene>
<sequence length="84" mass="9613">MKRIHPVFYILLLEPAPADAQPIKEKIKLLEEEEEYKVDKILDIQKINEKEPRTAGSQAGVPRVVQSILVKGSTDLQLFRTTEK</sequence>
<keyword evidence="3" id="KW-1185">Reference proteome</keyword>
<reference evidence="2 3" key="1">
    <citation type="journal article" date="2016" name="Nat. Commun.">
        <title>Ectomycorrhizal ecology is imprinted in the genome of the dominant symbiotic fungus Cenococcum geophilum.</title>
        <authorList>
            <consortium name="DOE Joint Genome Institute"/>
            <person name="Peter M."/>
            <person name="Kohler A."/>
            <person name="Ohm R.A."/>
            <person name="Kuo A."/>
            <person name="Krutzmann J."/>
            <person name="Morin E."/>
            <person name="Arend M."/>
            <person name="Barry K.W."/>
            <person name="Binder M."/>
            <person name="Choi C."/>
            <person name="Clum A."/>
            <person name="Copeland A."/>
            <person name="Grisel N."/>
            <person name="Haridas S."/>
            <person name="Kipfer T."/>
            <person name="LaButti K."/>
            <person name="Lindquist E."/>
            <person name="Lipzen A."/>
            <person name="Maire R."/>
            <person name="Meier B."/>
            <person name="Mihaltcheva S."/>
            <person name="Molinier V."/>
            <person name="Murat C."/>
            <person name="Poggeler S."/>
            <person name="Quandt C.A."/>
            <person name="Sperisen C."/>
            <person name="Tritt A."/>
            <person name="Tisserant E."/>
            <person name="Crous P.W."/>
            <person name="Henrissat B."/>
            <person name="Nehls U."/>
            <person name="Egli S."/>
            <person name="Spatafora J.W."/>
            <person name="Grigoriev I.V."/>
            <person name="Martin F.M."/>
        </authorList>
    </citation>
    <scope>NUCLEOTIDE SEQUENCE [LARGE SCALE GENOMIC DNA]</scope>
    <source>
        <strain evidence="2 3">CBS 459.81</strain>
    </source>
</reference>
<organism evidence="2 3">
    <name type="scientific">Lepidopterella palustris CBS 459.81</name>
    <dbReference type="NCBI Taxonomy" id="1314670"/>
    <lineage>
        <taxon>Eukaryota</taxon>
        <taxon>Fungi</taxon>
        <taxon>Dikarya</taxon>
        <taxon>Ascomycota</taxon>
        <taxon>Pezizomycotina</taxon>
        <taxon>Dothideomycetes</taxon>
        <taxon>Pleosporomycetidae</taxon>
        <taxon>Mytilinidiales</taxon>
        <taxon>Argynnaceae</taxon>
        <taxon>Lepidopterella</taxon>
    </lineage>
</organism>
<protein>
    <submittedName>
        <fullName evidence="2">Uncharacterized protein</fullName>
    </submittedName>
</protein>
<name>A0A8E2DVW4_9PEZI</name>
<feature type="chain" id="PRO_5034895259" evidence="1">
    <location>
        <begin position="21"/>
        <end position="84"/>
    </location>
</feature>